<gene>
    <name evidence="1" type="ORF">Scaly_0068600</name>
</gene>
<comment type="caution">
    <text evidence="1">The sequence shown here is derived from an EMBL/GenBank/DDBJ whole genome shotgun (WGS) entry which is preliminary data.</text>
</comment>
<evidence type="ECO:0008006" key="2">
    <source>
        <dbReference type="Google" id="ProtNLM"/>
    </source>
</evidence>
<dbReference type="AlphaFoldDB" id="A0AAW2SVM3"/>
<dbReference type="EMBL" id="JACGWM010000001">
    <property type="protein sequence ID" value="KAL0396202.1"/>
    <property type="molecule type" value="Genomic_DNA"/>
</dbReference>
<proteinExistence type="predicted"/>
<accession>A0AAW2SVM3</accession>
<sequence length="173" mass="19905">MMNLEEKVSSLETKITMLNCLLQHAVRNVPVVAHNPGSRFRIPEPKAYGGAHGAKEVENFLFEMEQYFFAANVEDEARKRFIEYNASRALQKLEHTGSVQNYVKAFSALMLDIRDMSEKDKLFTFMESLKLWARLELQRQRVINLGSAMATAECLVNFNPENQRDRQTMSSPI</sequence>
<reference evidence="1" key="1">
    <citation type="submission" date="2020-06" db="EMBL/GenBank/DDBJ databases">
        <authorList>
            <person name="Li T."/>
            <person name="Hu X."/>
            <person name="Zhang T."/>
            <person name="Song X."/>
            <person name="Zhang H."/>
            <person name="Dai N."/>
            <person name="Sheng W."/>
            <person name="Hou X."/>
            <person name="Wei L."/>
        </authorList>
    </citation>
    <scope>NUCLEOTIDE SEQUENCE</scope>
    <source>
        <strain evidence="1">KEN8</strain>
        <tissue evidence="1">Leaf</tissue>
    </source>
</reference>
<organism evidence="1">
    <name type="scientific">Sesamum calycinum</name>
    <dbReference type="NCBI Taxonomy" id="2727403"/>
    <lineage>
        <taxon>Eukaryota</taxon>
        <taxon>Viridiplantae</taxon>
        <taxon>Streptophyta</taxon>
        <taxon>Embryophyta</taxon>
        <taxon>Tracheophyta</taxon>
        <taxon>Spermatophyta</taxon>
        <taxon>Magnoliopsida</taxon>
        <taxon>eudicotyledons</taxon>
        <taxon>Gunneridae</taxon>
        <taxon>Pentapetalae</taxon>
        <taxon>asterids</taxon>
        <taxon>lamiids</taxon>
        <taxon>Lamiales</taxon>
        <taxon>Pedaliaceae</taxon>
        <taxon>Sesamum</taxon>
    </lineage>
</organism>
<name>A0AAW2SVM3_9LAMI</name>
<protein>
    <recommendedName>
        <fullName evidence="2">Retrotransposon gag domain-containing protein</fullName>
    </recommendedName>
</protein>
<evidence type="ECO:0000313" key="1">
    <source>
        <dbReference type="EMBL" id="KAL0396202.1"/>
    </source>
</evidence>
<reference evidence="1" key="2">
    <citation type="journal article" date="2024" name="Plant">
        <title>Genomic evolution and insights into agronomic trait innovations of Sesamum species.</title>
        <authorList>
            <person name="Miao H."/>
            <person name="Wang L."/>
            <person name="Qu L."/>
            <person name="Liu H."/>
            <person name="Sun Y."/>
            <person name="Le M."/>
            <person name="Wang Q."/>
            <person name="Wei S."/>
            <person name="Zheng Y."/>
            <person name="Lin W."/>
            <person name="Duan Y."/>
            <person name="Cao H."/>
            <person name="Xiong S."/>
            <person name="Wang X."/>
            <person name="Wei L."/>
            <person name="Li C."/>
            <person name="Ma Q."/>
            <person name="Ju M."/>
            <person name="Zhao R."/>
            <person name="Li G."/>
            <person name="Mu C."/>
            <person name="Tian Q."/>
            <person name="Mei H."/>
            <person name="Zhang T."/>
            <person name="Gao T."/>
            <person name="Zhang H."/>
        </authorList>
    </citation>
    <scope>NUCLEOTIDE SEQUENCE</scope>
    <source>
        <strain evidence="1">KEN8</strain>
    </source>
</reference>